<comment type="caution">
    <text evidence="1">The sequence shown here is derived from an EMBL/GenBank/DDBJ whole genome shotgun (WGS) entry which is preliminary data.</text>
</comment>
<keyword evidence="2" id="KW-1185">Reference proteome</keyword>
<reference evidence="1 2" key="2">
    <citation type="journal article" date="2022" name="Mol. Ecol. Resour.">
        <title>The genomes of chicory, endive, great burdock and yacon provide insights into Asteraceae paleo-polyploidization history and plant inulin production.</title>
        <authorList>
            <person name="Fan W."/>
            <person name="Wang S."/>
            <person name="Wang H."/>
            <person name="Wang A."/>
            <person name="Jiang F."/>
            <person name="Liu H."/>
            <person name="Zhao H."/>
            <person name="Xu D."/>
            <person name="Zhang Y."/>
        </authorList>
    </citation>
    <scope>NUCLEOTIDE SEQUENCE [LARGE SCALE GENOMIC DNA]</scope>
    <source>
        <strain evidence="2">cv. Yunnan</strain>
        <tissue evidence="1">Leaves</tissue>
    </source>
</reference>
<dbReference type="Proteomes" id="UP001056120">
    <property type="component" value="Linkage Group LG28"/>
</dbReference>
<accession>A0ACB8YG37</accession>
<reference evidence="2" key="1">
    <citation type="journal article" date="2022" name="Mol. Ecol. Resour.">
        <title>The genomes of chicory, endive, great burdock and yacon provide insights into Asteraceae palaeo-polyploidization history and plant inulin production.</title>
        <authorList>
            <person name="Fan W."/>
            <person name="Wang S."/>
            <person name="Wang H."/>
            <person name="Wang A."/>
            <person name="Jiang F."/>
            <person name="Liu H."/>
            <person name="Zhao H."/>
            <person name="Xu D."/>
            <person name="Zhang Y."/>
        </authorList>
    </citation>
    <scope>NUCLEOTIDE SEQUENCE [LARGE SCALE GENOMIC DNA]</scope>
    <source>
        <strain evidence="2">cv. Yunnan</strain>
    </source>
</reference>
<evidence type="ECO:0000313" key="1">
    <source>
        <dbReference type="EMBL" id="KAI3682925.1"/>
    </source>
</evidence>
<organism evidence="1 2">
    <name type="scientific">Smallanthus sonchifolius</name>
    <dbReference type="NCBI Taxonomy" id="185202"/>
    <lineage>
        <taxon>Eukaryota</taxon>
        <taxon>Viridiplantae</taxon>
        <taxon>Streptophyta</taxon>
        <taxon>Embryophyta</taxon>
        <taxon>Tracheophyta</taxon>
        <taxon>Spermatophyta</taxon>
        <taxon>Magnoliopsida</taxon>
        <taxon>eudicotyledons</taxon>
        <taxon>Gunneridae</taxon>
        <taxon>Pentapetalae</taxon>
        <taxon>asterids</taxon>
        <taxon>campanulids</taxon>
        <taxon>Asterales</taxon>
        <taxon>Asteraceae</taxon>
        <taxon>Asteroideae</taxon>
        <taxon>Heliantheae alliance</taxon>
        <taxon>Millerieae</taxon>
        <taxon>Smallanthus</taxon>
    </lineage>
</organism>
<protein>
    <submittedName>
        <fullName evidence="1">Uncharacterized protein</fullName>
    </submittedName>
</protein>
<proteinExistence type="predicted"/>
<evidence type="ECO:0000313" key="2">
    <source>
        <dbReference type="Proteomes" id="UP001056120"/>
    </source>
</evidence>
<gene>
    <name evidence="1" type="ORF">L1987_83315</name>
</gene>
<dbReference type="EMBL" id="CM042045">
    <property type="protein sequence ID" value="KAI3682925.1"/>
    <property type="molecule type" value="Genomic_DNA"/>
</dbReference>
<sequence length="267" mass="29806">MFNTAVGGHIMERFEHAECEEMFESFAQAEQQSHFLGLLFLMLDHPPHLLESAFHDLKHTVEDIAKSLKDRQGGPCLRSNTSVMAVSVRSVGEKEVAEDDPYSSVYSIQSPEEVDEEKIVEVPAEKAEEEEKGAGMKAPEIDLTSVPYPACLLPFKQAREHGKFLDMFKKVKVNLPLIETLQSMPKHAKFLKDLLSNKKKLEEVSKVSLSEQCFAVVQNKLPGKFGASGRFTIPCLPGSFPLHHALGDLGASINMMPYFLYKQLDLG</sequence>
<name>A0ACB8YG37_9ASTR</name>